<protein>
    <submittedName>
        <fullName evidence="1">Uncharacterized protein</fullName>
    </submittedName>
</protein>
<dbReference type="Proteomes" id="UP000249661">
    <property type="component" value="Unassembled WGS sequence"/>
</dbReference>
<accession>A0ACD1HKX5</accession>
<organism evidence="1 2">
    <name type="scientific">Aspergillus aculeatinus CBS 121060</name>
    <dbReference type="NCBI Taxonomy" id="1448322"/>
    <lineage>
        <taxon>Eukaryota</taxon>
        <taxon>Fungi</taxon>
        <taxon>Dikarya</taxon>
        <taxon>Ascomycota</taxon>
        <taxon>Pezizomycotina</taxon>
        <taxon>Eurotiomycetes</taxon>
        <taxon>Eurotiomycetidae</taxon>
        <taxon>Eurotiales</taxon>
        <taxon>Aspergillaceae</taxon>
        <taxon>Aspergillus</taxon>
        <taxon>Aspergillus subgen. Circumdati</taxon>
    </lineage>
</organism>
<reference evidence="1" key="1">
    <citation type="submission" date="2018-02" db="EMBL/GenBank/DDBJ databases">
        <title>The genomes of Aspergillus section Nigri reveals drivers in fungal speciation.</title>
        <authorList>
            <consortium name="DOE Joint Genome Institute"/>
            <person name="Vesth T.C."/>
            <person name="Nybo J."/>
            <person name="Theobald S."/>
            <person name="Brandl J."/>
            <person name="Frisvad J.C."/>
            <person name="Nielsen K.F."/>
            <person name="Lyhne E.K."/>
            <person name="Kogle M.E."/>
            <person name="Kuo A."/>
            <person name="Riley R."/>
            <person name="Clum A."/>
            <person name="Nolan M."/>
            <person name="Lipzen A."/>
            <person name="Salamov A."/>
            <person name="Henrissat B."/>
            <person name="Wiebenga A."/>
            <person name="De vries R.P."/>
            <person name="Grigoriev I.V."/>
            <person name="Mortensen U.H."/>
            <person name="Andersen M.R."/>
            <person name="Baker S.E."/>
        </authorList>
    </citation>
    <scope>NUCLEOTIDE SEQUENCE</scope>
    <source>
        <strain evidence="1">CBS 121060</strain>
    </source>
</reference>
<gene>
    <name evidence="1" type="ORF">BO66DRAFT_179045</name>
</gene>
<name>A0ACD1HKX5_9EURO</name>
<sequence>MGVSHFVHRPNWTNSRLQDRLCSISLDSLGLDPLVLLLFISSIVYRRHGEPRVFVSPSIFSPCISCLDFTSSICLLVHVSICDYSLCICDPFFGWVAWVFSSVLAVFLSAMNTSSVFDLFLAYLEFLPGGRDPPQKMCFVLYK</sequence>
<keyword evidence="2" id="KW-1185">Reference proteome</keyword>
<evidence type="ECO:0000313" key="1">
    <source>
        <dbReference type="EMBL" id="RAH74052.1"/>
    </source>
</evidence>
<dbReference type="EMBL" id="KZ824937">
    <property type="protein sequence ID" value="RAH74052.1"/>
    <property type="molecule type" value="Genomic_DNA"/>
</dbReference>
<proteinExistence type="predicted"/>
<evidence type="ECO:0000313" key="2">
    <source>
        <dbReference type="Proteomes" id="UP000249661"/>
    </source>
</evidence>